<name>A0A8N4FA96_ELAGV</name>
<keyword evidence="8" id="KW-0961">Cell wall biogenesis/degradation</keyword>
<evidence type="ECO:0000256" key="2">
    <source>
        <dbReference type="ARBA" id="ARBA00022676"/>
    </source>
</evidence>
<keyword evidence="4 12" id="KW-0812">Transmembrane</keyword>
<dbReference type="Gene3D" id="3.90.550.10">
    <property type="entry name" value="Spore Coat Polysaccharide Biosynthesis Protein SpsA, Chain A"/>
    <property type="match status" value="1"/>
</dbReference>
<dbReference type="Proteomes" id="UP000504607">
    <property type="component" value="Chromosome 15"/>
</dbReference>
<dbReference type="PANTHER" id="PTHR32044">
    <property type="entry name" value="GLUCOMANNAN 4-BETA-MANNOSYLTRANSFERASE 9"/>
    <property type="match status" value="1"/>
</dbReference>
<gene>
    <name evidence="15" type="primary">LOC105058548</name>
</gene>
<evidence type="ECO:0000256" key="4">
    <source>
        <dbReference type="ARBA" id="ARBA00022692"/>
    </source>
</evidence>
<evidence type="ECO:0000256" key="7">
    <source>
        <dbReference type="ARBA" id="ARBA00023136"/>
    </source>
</evidence>
<evidence type="ECO:0000256" key="9">
    <source>
        <dbReference type="ARBA" id="ARBA00051800"/>
    </source>
</evidence>
<feature type="transmembrane region" description="Helical" evidence="12">
    <location>
        <begin position="379"/>
        <end position="399"/>
    </location>
</feature>
<keyword evidence="6" id="KW-0333">Golgi apparatus</keyword>
<dbReference type="FunFam" id="3.90.550.10:FF:000015">
    <property type="entry name" value="Glucomannan 4-beta-mannosyltransferase 9"/>
    <property type="match status" value="1"/>
</dbReference>
<evidence type="ECO:0000256" key="1">
    <source>
        <dbReference type="ARBA" id="ARBA00004653"/>
    </source>
</evidence>
<feature type="transmembrane region" description="Helical" evidence="12">
    <location>
        <begin position="411"/>
        <end position="437"/>
    </location>
</feature>
<dbReference type="EC" id="2.4.1.32" evidence="11"/>
<proteinExistence type="inferred from homology"/>
<feature type="transmembrane region" description="Helical" evidence="12">
    <location>
        <begin position="492"/>
        <end position="512"/>
    </location>
</feature>
<dbReference type="PANTHER" id="PTHR32044:SF21">
    <property type="entry name" value="GLUCOMANNAN 4-BETA-MANNOSYLTRANSFERASE 3-RELATED"/>
    <property type="match status" value="1"/>
</dbReference>
<sequence length="542" mass="61955">MEGMAPPRMPSAAGFGFLASLYSSLETSPSFSWHQIWVIWVQIRANAVAPVLKLAEVLCLIMSVMLITEKLSMGTASLFAKVFRWRPERRYKWVPMGQDLEMGSLAYPMVLVQIPMFNERQVYKLSIGAVCGLSWPSDRIIVQVLDDSTDPEIKELVEQECKKWESKGINIKYEIRDNRHGYKAGALKEGLKRDYVHNCDYVAIFDADFQPEADFLLRSIPFLIHNSQVALVQVRWKFVNANECMMTRIQEMSMDYHFKVEQESGSTMYGFFGFNGTAGVWRISALEEAGGWKDRTTVEDMDLAVRATLCGWKFIFAGDIKVKSELPSTFKAYRNQQYRWACGPSNLFRKTAEEIRRTKKISLWRKIHLMYSFFVVRRIISHIVTFTFYCVVIPASVFVPEVNISSWGVVYIPTTITLLNSVGTPSSFHLLPFWIFFENVMSMHRTRAVLTGLLDMGKVNEWVVTEKLGNAVKASNDKEPGKKSGSPSSKRILLPELGMAVCLFLCACYDFACGKNNYFFYIYPQSITFFIQATFDTFSSES</sequence>
<comment type="subcellular location">
    <subcellularLocation>
        <location evidence="1">Golgi apparatus membrane</location>
        <topology evidence="1">Multi-pass membrane protein</topology>
    </subcellularLocation>
</comment>
<accession>A0A8N4FA96</accession>
<keyword evidence="5 12" id="KW-1133">Transmembrane helix</keyword>
<dbReference type="GO" id="GO:0047259">
    <property type="term" value="F:glucomannan 4-beta-mannosyltransferase activity"/>
    <property type="evidence" value="ECO:0007669"/>
    <property type="project" value="UniProtKB-EC"/>
</dbReference>
<comment type="catalytic activity">
    <reaction evidence="9">
        <text>GDP-mannose + (glucomannan)n = GDP + (glucomannan)n+1.</text>
        <dbReference type="EC" id="2.4.1.32"/>
    </reaction>
</comment>
<evidence type="ECO:0000256" key="5">
    <source>
        <dbReference type="ARBA" id="ARBA00022989"/>
    </source>
</evidence>
<evidence type="ECO:0000256" key="12">
    <source>
        <dbReference type="SAM" id="Phobius"/>
    </source>
</evidence>
<comment type="similarity">
    <text evidence="10">Belongs to the glycosyltransferase 2 family. Plant cellulose synthase-like A subfamily.</text>
</comment>
<keyword evidence="2" id="KW-0328">Glycosyltransferase</keyword>
<evidence type="ECO:0000256" key="11">
    <source>
        <dbReference type="ARBA" id="ARBA00066505"/>
    </source>
</evidence>
<dbReference type="GO" id="GO:0051753">
    <property type="term" value="F:mannan synthase activity"/>
    <property type="evidence" value="ECO:0007669"/>
    <property type="project" value="TreeGrafter"/>
</dbReference>
<organism evidence="14 15">
    <name type="scientific">Elaeis guineensis var. tenera</name>
    <name type="common">Oil palm</name>
    <dbReference type="NCBI Taxonomy" id="51953"/>
    <lineage>
        <taxon>Eukaryota</taxon>
        <taxon>Viridiplantae</taxon>
        <taxon>Streptophyta</taxon>
        <taxon>Embryophyta</taxon>
        <taxon>Tracheophyta</taxon>
        <taxon>Spermatophyta</taxon>
        <taxon>Magnoliopsida</taxon>
        <taxon>Liliopsida</taxon>
        <taxon>Arecaceae</taxon>
        <taxon>Arecoideae</taxon>
        <taxon>Cocoseae</taxon>
        <taxon>Elaeidinae</taxon>
        <taxon>Elaeis</taxon>
    </lineage>
</organism>
<evidence type="ECO:0000256" key="10">
    <source>
        <dbReference type="ARBA" id="ARBA00060879"/>
    </source>
</evidence>
<evidence type="ECO:0000259" key="13">
    <source>
        <dbReference type="Pfam" id="PF13632"/>
    </source>
</evidence>
<dbReference type="GO" id="GO:0071555">
    <property type="term" value="P:cell wall organization"/>
    <property type="evidence" value="ECO:0007669"/>
    <property type="project" value="UniProtKB-KW"/>
</dbReference>
<dbReference type="GO" id="GO:0000139">
    <property type="term" value="C:Golgi membrane"/>
    <property type="evidence" value="ECO:0007669"/>
    <property type="project" value="UniProtKB-SubCell"/>
</dbReference>
<dbReference type="InterPro" id="IPR029044">
    <property type="entry name" value="Nucleotide-diphossugar_trans"/>
</dbReference>
<dbReference type="RefSeq" id="XP_029124323.1">
    <property type="nucleotide sequence ID" value="XM_029268490.1"/>
</dbReference>
<dbReference type="Pfam" id="PF13632">
    <property type="entry name" value="Glyco_trans_2_3"/>
    <property type="match status" value="1"/>
</dbReference>
<dbReference type="InterPro" id="IPR001173">
    <property type="entry name" value="Glyco_trans_2-like"/>
</dbReference>
<keyword evidence="3" id="KW-0808">Transferase</keyword>
<evidence type="ECO:0000256" key="6">
    <source>
        <dbReference type="ARBA" id="ARBA00023034"/>
    </source>
</evidence>
<reference evidence="15" key="1">
    <citation type="submission" date="2025-08" db="UniProtKB">
        <authorList>
            <consortium name="RefSeq"/>
        </authorList>
    </citation>
    <scope>IDENTIFICATION</scope>
</reference>
<protein>
    <recommendedName>
        <fullName evidence="11">glucomannan 4-beta-mannosyltransferase</fullName>
        <ecNumber evidence="11">2.4.1.32</ecNumber>
    </recommendedName>
</protein>
<evidence type="ECO:0000256" key="3">
    <source>
        <dbReference type="ARBA" id="ARBA00022679"/>
    </source>
</evidence>
<dbReference type="SUPFAM" id="SSF53448">
    <property type="entry name" value="Nucleotide-diphospho-sugar transferases"/>
    <property type="match status" value="1"/>
</dbReference>
<dbReference type="CDD" id="cd06437">
    <property type="entry name" value="CESA_CaSu_A2"/>
    <property type="match status" value="1"/>
</dbReference>
<dbReference type="OrthoDB" id="72851at2759"/>
<evidence type="ECO:0000256" key="8">
    <source>
        <dbReference type="ARBA" id="ARBA00023316"/>
    </source>
</evidence>
<evidence type="ECO:0000313" key="15">
    <source>
        <dbReference type="RefSeq" id="XP_029124323.1"/>
    </source>
</evidence>
<feature type="domain" description="Glycosyltransferase 2-like" evidence="13">
    <location>
        <begin position="201"/>
        <end position="395"/>
    </location>
</feature>
<keyword evidence="14" id="KW-1185">Reference proteome</keyword>
<dbReference type="AlphaFoldDB" id="A0A8N4FA96"/>
<keyword evidence="7 12" id="KW-0472">Membrane</keyword>
<evidence type="ECO:0000313" key="14">
    <source>
        <dbReference type="Proteomes" id="UP000504607"/>
    </source>
</evidence>